<evidence type="ECO:0000256" key="6">
    <source>
        <dbReference type="SAM" id="MobiDB-lite"/>
    </source>
</evidence>
<feature type="region of interest" description="Disordered" evidence="6">
    <location>
        <begin position="82"/>
        <end position="111"/>
    </location>
</feature>
<keyword evidence="4 7" id="KW-1133">Transmembrane helix</keyword>
<dbReference type="EMBL" id="CAWUHC010000050">
    <property type="protein sequence ID" value="CAK7224817.1"/>
    <property type="molecule type" value="Genomic_DNA"/>
</dbReference>
<keyword evidence="3 7" id="KW-0812">Transmembrane</keyword>
<comment type="similarity">
    <text evidence="2">Belongs to the CCC1 family.</text>
</comment>
<evidence type="ECO:0000256" key="3">
    <source>
        <dbReference type="ARBA" id="ARBA00022692"/>
    </source>
</evidence>
<reference evidence="8 9" key="1">
    <citation type="submission" date="2024-01" db="EMBL/GenBank/DDBJ databases">
        <authorList>
            <person name="Allen C."/>
            <person name="Tagirdzhanova G."/>
        </authorList>
    </citation>
    <scope>NUCLEOTIDE SEQUENCE [LARGE SCALE GENOMIC DNA]</scope>
</reference>
<accession>A0ABP0BYJ8</accession>
<evidence type="ECO:0000313" key="8">
    <source>
        <dbReference type="EMBL" id="CAK7224817.1"/>
    </source>
</evidence>
<evidence type="ECO:0000256" key="7">
    <source>
        <dbReference type="SAM" id="Phobius"/>
    </source>
</evidence>
<sequence>MAPASLSYNASSFLQTIGLVDSINDDTNKDNKRRPSSPSSFVSSSSSSFTYAPAMADVSRTLSRQQYARLLADNEHDLEHAMADNASDDSIPMTPTSRRTKKSSAKKEAARPGYLPTARRFWADFTLGFADGLTVPFALTAGLSSLGRTDTVVYAGMAEVSAGCISMGIGGYLSARQAASGGGDEPEKVADEETPEMVENGREKTTDLATVAHRYLAPLALPAELHQQLMAHVTTQPHVEESLLAAIDGQKDEEHNEYGYGYYEQPSTKETDDDAVWPIASGVSVALGYLIGGLLPLWPYFFVQNVGDGLRYSFAVCVVALFLFGFIKDFVLDAPSSSSVSSSSSSSYRRSRIPWRRLWKSTFEGLQMVILGGIAAIAAVLCVRLFEGANTKESS</sequence>
<evidence type="ECO:0008006" key="10">
    <source>
        <dbReference type="Google" id="ProtNLM"/>
    </source>
</evidence>
<proteinExistence type="inferred from homology"/>
<feature type="region of interest" description="Disordered" evidence="6">
    <location>
        <begin position="22"/>
        <end position="47"/>
    </location>
</feature>
<comment type="caution">
    <text evidence="8">The sequence shown here is derived from an EMBL/GenBank/DDBJ whole genome shotgun (WGS) entry which is preliminary data.</text>
</comment>
<comment type="subcellular location">
    <subcellularLocation>
        <location evidence="1">Endomembrane system</location>
        <topology evidence="1">Multi-pass membrane protein</topology>
    </subcellularLocation>
</comment>
<name>A0ABP0BYJ8_9PEZI</name>
<protein>
    <recommendedName>
        <fullName evidence="10">Vacuolar iron transporter</fullName>
    </recommendedName>
</protein>
<dbReference type="InterPro" id="IPR008217">
    <property type="entry name" value="Ccc1_fam"/>
</dbReference>
<gene>
    <name evidence="8" type="ORF">SBRCBS47491_005684</name>
</gene>
<feature type="compositionally biased region" description="Low complexity" evidence="6">
    <location>
        <begin position="36"/>
        <end position="47"/>
    </location>
</feature>
<organism evidence="8 9">
    <name type="scientific">Sporothrix bragantina</name>
    <dbReference type="NCBI Taxonomy" id="671064"/>
    <lineage>
        <taxon>Eukaryota</taxon>
        <taxon>Fungi</taxon>
        <taxon>Dikarya</taxon>
        <taxon>Ascomycota</taxon>
        <taxon>Pezizomycotina</taxon>
        <taxon>Sordariomycetes</taxon>
        <taxon>Sordariomycetidae</taxon>
        <taxon>Ophiostomatales</taxon>
        <taxon>Ophiostomataceae</taxon>
        <taxon>Sporothrix</taxon>
    </lineage>
</organism>
<feature type="region of interest" description="Disordered" evidence="6">
    <location>
        <begin position="177"/>
        <end position="201"/>
    </location>
</feature>
<evidence type="ECO:0000256" key="2">
    <source>
        <dbReference type="ARBA" id="ARBA00007049"/>
    </source>
</evidence>
<evidence type="ECO:0000256" key="1">
    <source>
        <dbReference type="ARBA" id="ARBA00004127"/>
    </source>
</evidence>
<dbReference type="Pfam" id="PF01988">
    <property type="entry name" value="VIT1"/>
    <property type="match status" value="1"/>
</dbReference>
<evidence type="ECO:0000313" key="9">
    <source>
        <dbReference type="Proteomes" id="UP001642406"/>
    </source>
</evidence>
<feature type="transmembrane region" description="Helical" evidence="7">
    <location>
        <begin position="365"/>
        <end position="386"/>
    </location>
</feature>
<evidence type="ECO:0000256" key="4">
    <source>
        <dbReference type="ARBA" id="ARBA00022989"/>
    </source>
</evidence>
<keyword evidence="5 7" id="KW-0472">Membrane</keyword>
<feature type="transmembrane region" description="Helical" evidence="7">
    <location>
        <begin position="310"/>
        <end position="327"/>
    </location>
</feature>
<dbReference type="PANTHER" id="PTHR31851">
    <property type="entry name" value="FE(2+)/MN(2+) TRANSPORTER PCL1"/>
    <property type="match status" value="1"/>
</dbReference>
<evidence type="ECO:0000256" key="5">
    <source>
        <dbReference type="ARBA" id="ARBA00023136"/>
    </source>
</evidence>
<dbReference type="Proteomes" id="UP001642406">
    <property type="component" value="Unassembled WGS sequence"/>
</dbReference>
<feature type="transmembrane region" description="Helical" evidence="7">
    <location>
        <begin position="275"/>
        <end position="298"/>
    </location>
</feature>
<keyword evidence="9" id="KW-1185">Reference proteome</keyword>